<protein>
    <submittedName>
        <fullName evidence="2">Recombinase</fullName>
    </submittedName>
</protein>
<name>A0A212AIW4_9RHOB</name>
<gene>
    <name evidence="2" type="ORF">CDV52_18255</name>
</gene>
<evidence type="ECO:0000313" key="3">
    <source>
        <dbReference type="Proteomes" id="UP000196640"/>
    </source>
</evidence>
<evidence type="ECO:0000313" key="2">
    <source>
        <dbReference type="EMBL" id="OWJ81442.1"/>
    </source>
</evidence>
<dbReference type="InterPro" id="IPR011010">
    <property type="entry name" value="DNA_brk_join_enz"/>
</dbReference>
<reference evidence="2 3" key="1">
    <citation type="submission" date="2016-11" db="EMBL/GenBank/DDBJ databases">
        <title>Comparison of Traditional DNA-DNA Hybridization with In Silico Genomic Analysis.</title>
        <authorList>
            <person name="Nicholson A.C."/>
            <person name="Sammons S."/>
            <person name="Humrighouse B.W."/>
            <person name="Graziano J."/>
            <person name="Lasker B."/>
            <person name="Whitney A.M."/>
            <person name="Mcquiston J.R."/>
        </authorList>
    </citation>
    <scope>NUCLEOTIDE SEQUENCE [LARGE SCALE GENOMIC DNA]</scope>
    <source>
        <strain evidence="2 3">H2381</strain>
    </source>
</reference>
<sequence length="413" mass="47113">MPYEKALWDGSDPLYAPHTSRSKRWYYWRVPAAARKLGYSHPPIRLPGEDGDGREAERAAKARQLTIDMLAAIQEQPAKLLSIVGTWRWLIGRYMTDTESPFQEVKANSRDSYRFPLMRWQEAIGDAQIDNMDLAELKRIQRTMRDNGRTVAYIKRQFGMLRMLVGYGIMLKSPACLELAGILKEMRIKTPKPRTAAPTRAQIEAIITAADSAGDAAFALGMELQWWFALRAVDVRGQWLRMGPEEKEKVAASGGITRGHFRWADGLTWDMIARDLTEFRKVPSKTEDSLDEELIFDLRLVPEVRERLASIPQEERIGPVIRDPKTDMPFDRYRWSGKFRAYRTVAGVPDDVWMMDTRAGAITDAKRAGASKVLMQHQANHASDKTTNRYIREKSDSIARVIQLRRSAGGQQT</sequence>
<dbReference type="InterPro" id="IPR013762">
    <property type="entry name" value="Integrase-like_cat_sf"/>
</dbReference>
<dbReference type="AlphaFoldDB" id="A0A212AIW4"/>
<organism evidence="2 3">
    <name type="scientific">Haematobacter missouriensis</name>
    <dbReference type="NCBI Taxonomy" id="366616"/>
    <lineage>
        <taxon>Bacteria</taxon>
        <taxon>Pseudomonadati</taxon>
        <taxon>Pseudomonadota</taxon>
        <taxon>Alphaproteobacteria</taxon>
        <taxon>Rhodobacterales</taxon>
        <taxon>Paracoccaceae</taxon>
        <taxon>Haematobacter</taxon>
    </lineage>
</organism>
<dbReference type="RefSeq" id="WP_088233968.1">
    <property type="nucleotide sequence ID" value="NZ_NIPX01000037.1"/>
</dbReference>
<comment type="caution">
    <text evidence="2">The sequence shown here is derived from an EMBL/GenBank/DDBJ whole genome shotgun (WGS) entry which is preliminary data.</text>
</comment>
<proteinExistence type="predicted"/>
<evidence type="ECO:0000256" key="1">
    <source>
        <dbReference type="ARBA" id="ARBA00023172"/>
    </source>
</evidence>
<dbReference type="Proteomes" id="UP000196640">
    <property type="component" value="Unassembled WGS sequence"/>
</dbReference>
<dbReference type="SUPFAM" id="SSF56349">
    <property type="entry name" value="DNA breaking-rejoining enzymes"/>
    <property type="match status" value="1"/>
</dbReference>
<dbReference type="OrthoDB" id="7800649at2"/>
<accession>A0A212AIW4</accession>
<dbReference type="GO" id="GO:0015074">
    <property type="term" value="P:DNA integration"/>
    <property type="evidence" value="ECO:0007669"/>
    <property type="project" value="InterPro"/>
</dbReference>
<dbReference type="GO" id="GO:0003677">
    <property type="term" value="F:DNA binding"/>
    <property type="evidence" value="ECO:0007669"/>
    <property type="project" value="InterPro"/>
</dbReference>
<dbReference type="EMBL" id="NIPX01000037">
    <property type="protein sequence ID" value="OWJ81442.1"/>
    <property type="molecule type" value="Genomic_DNA"/>
</dbReference>
<keyword evidence="1" id="KW-0233">DNA recombination</keyword>
<dbReference type="GO" id="GO:0006310">
    <property type="term" value="P:DNA recombination"/>
    <property type="evidence" value="ECO:0007669"/>
    <property type="project" value="UniProtKB-KW"/>
</dbReference>
<dbReference type="Gene3D" id="1.10.443.10">
    <property type="entry name" value="Intergrase catalytic core"/>
    <property type="match status" value="1"/>
</dbReference>